<dbReference type="PROSITE" id="PS50995">
    <property type="entry name" value="HTH_MARR_2"/>
    <property type="match status" value="1"/>
</dbReference>
<dbReference type="FunFam" id="1.10.10.10:FF:000163">
    <property type="entry name" value="MarR family transcriptional regulator"/>
    <property type="match status" value="1"/>
</dbReference>
<dbReference type="PATRIC" id="fig|33051.3.peg.1144"/>
<dbReference type="InterPro" id="IPR036390">
    <property type="entry name" value="WH_DNA-bd_sf"/>
</dbReference>
<comment type="subcellular location">
    <subcellularLocation>
        <location evidence="1">Cytoplasm</location>
    </subcellularLocation>
</comment>
<dbReference type="InterPro" id="IPR011991">
    <property type="entry name" value="ArsR-like_HTH"/>
</dbReference>
<keyword evidence="6" id="KW-0175">Coiled coil</keyword>
<dbReference type="GO" id="GO:0003700">
    <property type="term" value="F:DNA-binding transcription factor activity"/>
    <property type="evidence" value="ECO:0007669"/>
    <property type="project" value="InterPro"/>
</dbReference>
<keyword evidence="3" id="KW-0805">Transcription regulation</keyword>
<keyword evidence="5" id="KW-0804">Transcription</keyword>
<dbReference type="EMBL" id="LDTD01000174">
    <property type="protein sequence ID" value="KTT66177.1"/>
    <property type="molecule type" value="Genomic_DNA"/>
</dbReference>
<evidence type="ECO:0000256" key="2">
    <source>
        <dbReference type="ARBA" id="ARBA00022490"/>
    </source>
</evidence>
<name>A0A147HRY3_9SPHN</name>
<dbReference type="Proteomes" id="UP000072867">
    <property type="component" value="Unassembled WGS sequence"/>
</dbReference>
<dbReference type="PANTHER" id="PTHR33164:SF5">
    <property type="entry name" value="ORGANIC HYDROPEROXIDE RESISTANCE TRANSCRIPTIONAL REGULATOR"/>
    <property type="match status" value="1"/>
</dbReference>
<dbReference type="InterPro" id="IPR039422">
    <property type="entry name" value="MarR/SlyA-like"/>
</dbReference>
<evidence type="ECO:0000313" key="8">
    <source>
        <dbReference type="EMBL" id="KTT66177.1"/>
    </source>
</evidence>
<reference evidence="8 9" key="1">
    <citation type="journal article" date="2016" name="Front. Microbiol.">
        <title>Genomic Resource of Rice Seed Associated Bacteria.</title>
        <authorList>
            <person name="Midha S."/>
            <person name="Bansal K."/>
            <person name="Sharma S."/>
            <person name="Kumar N."/>
            <person name="Patil P.P."/>
            <person name="Chaudhry V."/>
            <person name="Patil P.B."/>
        </authorList>
    </citation>
    <scope>NUCLEOTIDE SEQUENCE [LARGE SCALE GENOMIC DNA]</scope>
    <source>
        <strain evidence="8 9">NS319</strain>
    </source>
</reference>
<evidence type="ECO:0000256" key="6">
    <source>
        <dbReference type="SAM" id="Coils"/>
    </source>
</evidence>
<evidence type="ECO:0000259" key="7">
    <source>
        <dbReference type="PROSITE" id="PS50995"/>
    </source>
</evidence>
<evidence type="ECO:0000313" key="9">
    <source>
        <dbReference type="Proteomes" id="UP000072867"/>
    </source>
</evidence>
<dbReference type="PANTHER" id="PTHR33164">
    <property type="entry name" value="TRANSCRIPTIONAL REGULATOR, MARR FAMILY"/>
    <property type="match status" value="1"/>
</dbReference>
<proteinExistence type="predicted"/>
<dbReference type="InterPro" id="IPR055166">
    <property type="entry name" value="Transc_reg_Sar_Rot_HTH"/>
</dbReference>
<sequence length="157" mass="17493">MSAPWPLDEQLCFALYAANMAMQRTYKPMLDELGLTYPQYLAMLVLWEEDGRTIGAIAQRLGLESSTVTPLVKRLEAGGMVARERDPQDERQVRVRLTPAGSALRDQCGCLGEEIAARSGMSVERLIGFREDMRTLRRELERSEEDAGRATIAGSAD</sequence>
<protein>
    <submittedName>
        <fullName evidence="8">MarR family transcriptional regulator</fullName>
    </submittedName>
</protein>
<dbReference type="GO" id="GO:0006950">
    <property type="term" value="P:response to stress"/>
    <property type="evidence" value="ECO:0007669"/>
    <property type="project" value="TreeGrafter"/>
</dbReference>
<keyword evidence="4" id="KW-0238">DNA-binding</keyword>
<dbReference type="SMART" id="SM00347">
    <property type="entry name" value="HTH_MARR"/>
    <property type="match status" value="1"/>
</dbReference>
<dbReference type="AlphaFoldDB" id="A0A147HRY3"/>
<dbReference type="PRINTS" id="PR00598">
    <property type="entry name" value="HTHMARR"/>
</dbReference>
<dbReference type="STRING" id="33051.SB4_02460"/>
<dbReference type="InterPro" id="IPR000835">
    <property type="entry name" value="HTH_MarR-typ"/>
</dbReference>
<dbReference type="GO" id="GO:0003677">
    <property type="term" value="F:DNA binding"/>
    <property type="evidence" value="ECO:0007669"/>
    <property type="project" value="UniProtKB-KW"/>
</dbReference>
<gene>
    <name evidence="8" type="ORF">NS319_17805</name>
</gene>
<dbReference type="Gene3D" id="1.10.10.10">
    <property type="entry name" value="Winged helix-like DNA-binding domain superfamily/Winged helix DNA-binding domain"/>
    <property type="match status" value="1"/>
</dbReference>
<accession>A0A147HRY3</accession>
<organism evidence="8 9">
    <name type="scientific">Sphingomonas sanguinis</name>
    <dbReference type="NCBI Taxonomy" id="33051"/>
    <lineage>
        <taxon>Bacteria</taxon>
        <taxon>Pseudomonadati</taxon>
        <taxon>Pseudomonadota</taxon>
        <taxon>Alphaproteobacteria</taxon>
        <taxon>Sphingomonadales</taxon>
        <taxon>Sphingomonadaceae</taxon>
        <taxon>Sphingomonas</taxon>
    </lineage>
</organism>
<dbReference type="RefSeq" id="WP_058734791.1">
    <property type="nucleotide sequence ID" value="NZ_LDTD01000174.1"/>
</dbReference>
<evidence type="ECO:0000256" key="3">
    <source>
        <dbReference type="ARBA" id="ARBA00023015"/>
    </source>
</evidence>
<feature type="coiled-coil region" evidence="6">
    <location>
        <begin position="126"/>
        <end position="153"/>
    </location>
</feature>
<dbReference type="CDD" id="cd00090">
    <property type="entry name" value="HTH_ARSR"/>
    <property type="match status" value="1"/>
</dbReference>
<dbReference type="GO" id="GO:0005737">
    <property type="term" value="C:cytoplasm"/>
    <property type="evidence" value="ECO:0007669"/>
    <property type="project" value="UniProtKB-SubCell"/>
</dbReference>
<feature type="domain" description="HTH marR-type" evidence="7">
    <location>
        <begin position="8"/>
        <end position="145"/>
    </location>
</feature>
<evidence type="ECO:0000256" key="5">
    <source>
        <dbReference type="ARBA" id="ARBA00023163"/>
    </source>
</evidence>
<comment type="caution">
    <text evidence="8">The sequence shown here is derived from an EMBL/GenBank/DDBJ whole genome shotgun (WGS) entry which is preliminary data.</text>
</comment>
<evidence type="ECO:0000256" key="1">
    <source>
        <dbReference type="ARBA" id="ARBA00004496"/>
    </source>
</evidence>
<dbReference type="Pfam" id="PF22381">
    <property type="entry name" value="Staph_reg_Sar_Rot"/>
    <property type="match status" value="1"/>
</dbReference>
<dbReference type="SUPFAM" id="SSF46785">
    <property type="entry name" value="Winged helix' DNA-binding domain"/>
    <property type="match status" value="1"/>
</dbReference>
<keyword evidence="2" id="KW-0963">Cytoplasm</keyword>
<evidence type="ECO:0000256" key="4">
    <source>
        <dbReference type="ARBA" id="ARBA00023125"/>
    </source>
</evidence>
<dbReference type="InterPro" id="IPR036388">
    <property type="entry name" value="WH-like_DNA-bd_sf"/>
</dbReference>